<dbReference type="Gene3D" id="3.10.280.10">
    <property type="entry name" value="Mitochondrial glycoprotein"/>
    <property type="match status" value="1"/>
</dbReference>
<dbReference type="OrthoDB" id="278212at2759"/>
<dbReference type="Proteomes" id="UP000886998">
    <property type="component" value="Unassembled WGS sequence"/>
</dbReference>
<name>A0A8X7BPB7_9ARAC</name>
<proteinExistence type="inferred from homology"/>
<sequence length="121" mass="13773">MLNESGTFFMPNSFFSAKGQSHFERTGDEELAAFLKDEIENEKNAGRTFNTATLDGFECEYSEAEVTLTKKFNNEIIKIKENVNDSVQTDDSIMDPNDTSKGNHRMLRNFAFFNYLGLCVC</sequence>
<gene>
    <name evidence="2" type="ORF">TNIN_213191</name>
</gene>
<dbReference type="AlphaFoldDB" id="A0A8X7BPB7"/>
<evidence type="ECO:0000313" key="3">
    <source>
        <dbReference type="Proteomes" id="UP000886998"/>
    </source>
</evidence>
<protein>
    <submittedName>
        <fullName evidence="2">Uncharacterized protein</fullName>
    </submittedName>
</protein>
<comment type="similarity">
    <text evidence="1">Belongs to the MAM33 family.</text>
</comment>
<dbReference type="GO" id="GO:0005759">
    <property type="term" value="C:mitochondrial matrix"/>
    <property type="evidence" value="ECO:0007669"/>
    <property type="project" value="InterPro"/>
</dbReference>
<evidence type="ECO:0000313" key="2">
    <source>
        <dbReference type="EMBL" id="GFY38715.1"/>
    </source>
</evidence>
<dbReference type="SUPFAM" id="SSF54529">
    <property type="entry name" value="Mitochondrial glycoprotein MAM33-like"/>
    <property type="match status" value="1"/>
</dbReference>
<reference evidence="2" key="1">
    <citation type="submission" date="2020-08" db="EMBL/GenBank/DDBJ databases">
        <title>Multicomponent nature underlies the extraordinary mechanical properties of spider dragline silk.</title>
        <authorList>
            <person name="Kono N."/>
            <person name="Nakamura H."/>
            <person name="Mori M."/>
            <person name="Yoshida Y."/>
            <person name="Ohtoshi R."/>
            <person name="Malay A.D."/>
            <person name="Moran D.A.P."/>
            <person name="Tomita M."/>
            <person name="Numata K."/>
            <person name="Arakawa K."/>
        </authorList>
    </citation>
    <scope>NUCLEOTIDE SEQUENCE</scope>
</reference>
<organism evidence="2 3">
    <name type="scientific">Trichonephila inaurata madagascariensis</name>
    <dbReference type="NCBI Taxonomy" id="2747483"/>
    <lineage>
        <taxon>Eukaryota</taxon>
        <taxon>Metazoa</taxon>
        <taxon>Ecdysozoa</taxon>
        <taxon>Arthropoda</taxon>
        <taxon>Chelicerata</taxon>
        <taxon>Arachnida</taxon>
        <taxon>Araneae</taxon>
        <taxon>Araneomorphae</taxon>
        <taxon>Entelegynae</taxon>
        <taxon>Araneoidea</taxon>
        <taxon>Nephilidae</taxon>
        <taxon>Trichonephila</taxon>
        <taxon>Trichonephila inaurata</taxon>
    </lineage>
</organism>
<dbReference type="InterPro" id="IPR036561">
    <property type="entry name" value="MAM33_sf"/>
</dbReference>
<evidence type="ECO:0000256" key="1">
    <source>
        <dbReference type="ARBA" id="ARBA00005457"/>
    </source>
</evidence>
<comment type="caution">
    <text evidence="2">The sequence shown here is derived from an EMBL/GenBank/DDBJ whole genome shotgun (WGS) entry which is preliminary data.</text>
</comment>
<dbReference type="EMBL" id="BMAV01001016">
    <property type="protein sequence ID" value="GFY38715.1"/>
    <property type="molecule type" value="Genomic_DNA"/>
</dbReference>
<dbReference type="InterPro" id="IPR003428">
    <property type="entry name" value="MAM33"/>
</dbReference>
<keyword evidence="3" id="KW-1185">Reference proteome</keyword>
<dbReference type="Pfam" id="PF02330">
    <property type="entry name" value="MAM33"/>
    <property type="match status" value="1"/>
</dbReference>
<accession>A0A8X7BPB7</accession>